<comment type="caution">
    <text evidence="1">The sequence shown here is derived from an EMBL/GenBank/DDBJ whole genome shotgun (WGS) entry which is preliminary data.</text>
</comment>
<sequence length="22" mass="2499">MRTVGCDSFVLLSIKCILRKCI</sequence>
<protein>
    <submittedName>
        <fullName evidence="1">Uncharacterized protein</fullName>
    </submittedName>
</protein>
<gene>
    <name evidence="1" type="ORF">HUJ06_005811</name>
</gene>
<dbReference type="AlphaFoldDB" id="A0A822YRM3"/>
<name>A0A822YRM3_NELNU</name>
<keyword evidence="2" id="KW-1185">Reference proteome</keyword>
<evidence type="ECO:0000313" key="1">
    <source>
        <dbReference type="EMBL" id="DAD35170.1"/>
    </source>
</evidence>
<reference evidence="1 2" key="1">
    <citation type="journal article" date="2020" name="Mol. Biol. Evol.">
        <title>Distinct Expression and Methylation Patterns for Genes with Different Fates following a Single Whole-Genome Duplication in Flowering Plants.</title>
        <authorList>
            <person name="Shi T."/>
            <person name="Rahmani R.S."/>
            <person name="Gugger P.F."/>
            <person name="Wang M."/>
            <person name="Li H."/>
            <person name="Zhang Y."/>
            <person name="Li Z."/>
            <person name="Wang Q."/>
            <person name="Van de Peer Y."/>
            <person name="Marchal K."/>
            <person name="Chen J."/>
        </authorList>
    </citation>
    <scope>NUCLEOTIDE SEQUENCE [LARGE SCALE GENOMIC DNA]</scope>
    <source>
        <tissue evidence="1">Leaf</tissue>
    </source>
</reference>
<proteinExistence type="predicted"/>
<organism evidence="1 2">
    <name type="scientific">Nelumbo nucifera</name>
    <name type="common">Sacred lotus</name>
    <dbReference type="NCBI Taxonomy" id="4432"/>
    <lineage>
        <taxon>Eukaryota</taxon>
        <taxon>Viridiplantae</taxon>
        <taxon>Streptophyta</taxon>
        <taxon>Embryophyta</taxon>
        <taxon>Tracheophyta</taxon>
        <taxon>Spermatophyta</taxon>
        <taxon>Magnoliopsida</taxon>
        <taxon>Proteales</taxon>
        <taxon>Nelumbonaceae</taxon>
        <taxon>Nelumbo</taxon>
    </lineage>
</organism>
<dbReference type="EMBL" id="DUZY01000004">
    <property type="protein sequence ID" value="DAD35170.1"/>
    <property type="molecule type" value="Genomic_DNA"/>
</dbReference>
<accession>A0A822YRM3</accession>
<dbReference type="Proteomes" id="UP000607653">
    <property type="component" value="Unassembled WGS sequence"/>
</dbReference>
<evidence type="ECO:0000313" key="2">
    <source>
        <dbReference type="Proteomes" id="UP000607653"/>
    </source>
</evidence>